<dbReference type="PANTHER" id="PTHR11783">
    <property type="entry name" value="SULFOTRANSFERASE SULT"/>
    <property type="match status" value="1"/>
</dbReference>
<dbReference type="EMBL" id="OW152819">
    <property type="protein sequence ID" value="CAH2073440.1"/>
    <property type="molecule type" value="Genomic_DNA"/>
</dbReference>
<evidence type="ECO:0000259" key="3">
    <source>
        <dbReference type="Pfam" id="PF00685"/>
    </source>
</evidence>
<proteinExistence type="inferred from homology"/>
<dbReference type="InterPro" id="IPR000863">
    <property type="entry name" value="Sulfotransferase_dom"/>
</dbReference>
<evidence type="ECO:0000256" key="2">
    <source>
        <dbReference type="ARBA" id="ARBA00022679"/>
    </source>
</evidence>
<reference evidence="4" key="1">
    <citation type="submission" date="2022-03" db="EMBL/GenBank/DDBJ databases">
        <authorList>
            <person name="Martin H S."/>
        </authorList>
    </citation>
    <scope>NUCLEOTIDE SEQUENCE</scope>
</reference>
<dbReference type="SUPFAM" id="SSF52540">
    <property type="entry name" value="P-loop containing nucleoside triphosphate hydrolases"/>
    <property type="match status" value="1"/>
</dbReference>
<evidence type="ECO:0000256" key="1">
    <source>
        <dbReference type="ARBA" id="ARBA00005771"/>
    </source>
</evidence>
<evidence type="ECO:0000313" key="5">
    <source>
        <dbReference type="Proteomes" id="UP000837857"/>
    </source>
</evidence>
<protein>
    <recommendedName>
        <fullName evidence="3">Sulfotransferase domain-containing protein</fullName>
    </recommendedName>
</protein>
<dbReference type="InterPro" id="IPR027417">
    <property type="entry name" value="P-loop_NTPase"/>
</dbReference>
<feature type="domain" description="Sulfotransferase" evidence="3">
    <location>
        <begin position="63"/>
        <end position="330"/>
    </location>
</feature>
<name>A0ABN8J190_9NEOP</name>
<gene>
    <name evidence="4" type="ORF">IPOD504_LOCUS15643</name>
</gene>
<organism evidence="4 5">
    <name type="scientific">Iphiclides podalirius</name>
    <name type="common">scarce swallowtail</name>
    <dbReference type="NCBI Taxonomy" id="110791"/>
    <lineage>
        <taxon>Eukaryota</taxon>
        <taxon>Metazoa</taxon>
        <taxon>Ecdysozoa</taxon>
        <taxon>Arthropoda</taxon>
        <taxon>Hexapoda</taxon>
        <taxon>Insecta</taxon>
        <taxon>Pterygota</taxon>
        <taxon>Neoptera</taxon>
        <taxon>Endopterygota</taxon>
        <taxon>Lepidoptera</taxon>
        <taxon>Glossata</taxon>
        <taxon>Ditrysia</taxon>
        <taxon>Papilionoidea</taxon>
        <taxon>Papilionidae</taxon>
        <taxon>Papilioninae</taxon>
        <taxon>Iphiclides</taxon>
    </lineage>
</organism>
<keyword evidence="5" id="KW-1185">Reference proteome</keyword>
<comment type="similarity">
    <text evidence="1">Belongs to the sulfotransferase 1 family.</text>
</comment>
<dbReference type="Gene3D" id="3.40.50.300">
    <property type="entry name" value="P-loop containing nucleotide triphosphate hydrolases"/>
    <property type="match status" value="1"/>
</dbReference>
<dbReference type="Proteomes" id="UP000837857">
    <property type="component" value="Chromosome 7"/>
</dbReference>
<sequence>MAAAYKNFPFEVREIDSAHVVELKDYFEGPFGTCEVRCGHDGYSFIREYEKIATDIYHMEVRPEDTFVLTFPKSGTTWTQELVWLIANDFDYQKALEIPLVVRFPFLESAMFLNSDVMALLSQDSKLQEAAMIIPTVEDITLMPSPRFMKSHIPMSLLPPKLLETCKVVYVARDPRDVAVSFYHHDKLLKSNKDNSDFKTYWNFFTRNLLIYTPHFSHIKKAWDVRDHPNMLFLFYEELSKDLAACARRVAKFLGKRVTDEEINKLCDHLNIKNFKKNKSVNLEDMKELGFLNKKESFIRKGKVGGWRDYFDEEMTIEAERWIKENLQGTDFRFPQTDFLT</sequence>
<keyword evidence="2" id="KW-0808">Transferase</keyword>
<evidence type="ECO:0000313" key="4">
    <source>
        <dbReference type="EMBL" id="CAH2073440.1"/>
    </source>
</evidence>
<accession>A0ABN8J190</accession>
<feature type="non-terminal residue" evidence="4">
    <location>
        <position position="341"/>
    </location>
</feature>
<dbReference type="Pfam" id="PF00685">
    <property type="entry name" value="Sulfotransfer_1"/>
    <property type="match status" value="1"/>
</dbReference>